<evidence type="ECO:0000313" key="1">
    <source>
        <dbReference type="EMBL" id="MBA0702001.1"/>
    </source>
</evidence>
<keyword evidence="2" id="KW-1185">Reference proteome</keyword>
<sequence length="164" mass="17855">MEAIEMFLTLEWIQQFKNTIHFAFLLMVDANLSPPALEVSCQLVIESNVPVGFEPVSIAKSKRIAPIVKYVLDRSPNFLAMHFLALLASVVRLTRACDCLVSGMLVSISTSLDMMQSVAIGIAAAKASVEVDSNVPSQFSLPTITGDVMIVYSAAKLLQHQSKL</sequence>
<name>A0A7J8YQZ1_GOSAI</name>
<reference evidence="1 2" key="1">
    <citation type="journal article" date="2019" name="Genome Biol. Evol.">
        <title>Insights into the evolution of the New World diploid cottons (Gossypium, subgenus Houzingenia) based on genome sequencing.</title>
        <authorList>
            <person name="Grover C.E."/>
            <person name="Arick M.A. 2nd"/>
            <person name="Thrash A."/>
            <person name="Conover J.L."/>
            <person name="Sanders W.S."/>
            <person name="Peterson D.G."/>
            <person name="Frelichowski J.E."/>
            <person name="Scheffler J.A."/>
            <person name="Scheffler B.E."/>
            <person name="Wendel J.F."/>
        </authorList>
    </citation>
    <scope>NUCLEOTIDE SEQUENCE [LARGE SCALE GENOMIC DNA]</scope>
    <source>
        <strain evidence="1">185</strain>
        <tissue evidence="1">Leaf</tissue>
    </source>
</reference>
<gene>
    <name evidence="1" type="ORF">Goari_022056</name>
</gene>
<dbReference type="AlphaFoldDB" id="A0A7J8YQZ1"/>
<organism evidence="1 2">
    <name type="scientific">Gossypium aridum</name>
    <name type="common">American cotton</name>
    <name type="synonym">Erioxylum aridum</name>
    <dbReference type="NCBI Taxonomy" id="34290"/>
    <lineage>
        <taxon>Eukaryota</taxon>
        <taxon>Viridiplantae</taxon>
        <taxon>Streptophyta</taxon>
        <taxon>Embryophyta</taxon>
        <taxon>Tracheophyta</taxon>
        <taxon>Spermatophyta</taxon>
        <taxon>Magnoliopsida</taxon>
        <taxon>eudicotyledons</taxon>
        <taxon>Gunneridae</taxon>
        <taxon>Pentapetalae</taxon>
        <taxon>rosids</taxon>
        <taxon>malvids</taxon>
        <taxon>Malvales</taxon>
        <taxon>Malvaceae</taxon>
        <taxon>Malvoideae</taxon>
        <taxon>Gossypium</taxon>
    </lineage>
</organism>
<evidence type="ECO:0000313" key="2">
    <source>
        <dbReference type="Proteomes" id="UP000593577"/>
    </source>
</evidence>
<dbReference type="EMBL" id="JABFAA010346309">
    <property type="protein sequence ID" value="MBA0702001.1"/>
    <property type="molecule type" value="Genomic_DNA"/>
</dbReference>
<proteinExistence type="predicted"/>
<comment type="caution">
    <text evidence="1">The sequence shown here is derived from an EMBL/GenBank/DDBJ whole genome shotgun (WGS) entry which is preliminary data.</text>
</comment>
<protein>
    <submittedName>
        <fullName evidence="1">Uncharacterized protein</fullName>
    </submittedName>
</protein>
<accession>A0A7J8YQZ1</accession>
<dbReference type="Proteomes" id="UP000593577">
    <property type="component" value="Unassembled WGS sequence"/>
</dbReference>